<evidence type="ECO:0000313" key="2">
    <source>
        <dbReference type="EMBL" id="KAF9407333.1"/>
    </source>
</evidence>
<proteinExistence type="predicted"/>
<evidence type="ECO:0000256" key="1">
    <source>
        <dbReference type="SAM" id="Phobius"/>
    </source>
</evidence>
<keyword evidence="3" id="KW-1185">Reference proteome</keyword>
<name>A0A835KYX0_SPOEX</name>
<dbReference type="AlphaFoldDB" id="A0A835KYX0"/>
<keyword evidence="1" id="KW-0472">Membrane</keyword>
<comment type="caution">
    <text evidence="2">The sequence shown here is derived from an EMBL/GenBank/DDBJ whole genome shotgun (WGS) entry which is preliminary data.</text>
</comment>
<keyword evidence="1" id="KW-0812">Transmembrane</keyword>
<feature type="transmembrane region" description="Helical" evidence="1">
    <location>
        <begin position="77"/>
        <end position="97"/>
    </location>
</feature>
<organism evidence="2 3">
    <name type="scientific">Spodoptera exigua</name>
    <name type="common">Beet armyworm</name>
    <name type="synonym">Noctua fulgens</name>
    <dbReference type="NCBI Taxonomy" id="7107"/>
    <lineage>
        <taxon>Eukaryota</taxon>
        <taxon>Metazoa</taxon>
        <taxon>Ecdysozoa</taxon>
        <taxon>Arthropoda</taxon>
        <taxon>Hexapoda</taxon>
        <taxon>Insecta</taxon>
        <taxon>Pterygota</taxon>
        <taxon>Neoptera</taxon>
        <taxon>Endopterygota</taxon>
        <taxon>Lepidoptera</taxon>
        <taxon>Glossata</taxon>
        <taxon>Ditrysia</taxon>
        <taxon>Noctuoidea</taxon>
        <taxon>Noctuidae</taxon>
        <taxon>Amphipyrinae</taxon>
        <taxon>Spodoptera</taxon>
    </lineage>
</organism>
<keyword evidence="1" id="KW-1133">Transmembrane helix</keyword>
<evidence type="ECO:0000313" key="3">
    <source>
        <dbReference type="Proteomes" id="UP000648187"/>
    </source>
</evidence>
<dbReference type="Proteomes" id="UP000648187">
    <property type="component" value="Unassembled WGS sequence"/>
</dbReference>
<sequence>MISPKKIKFQYDHELFSVLILEWIVVDLSIILALCVQYEKFNLALDEAESTCIQLLMSANCSTHKCEALRYDKIDQVVFPILIMAWIMMEAAVILTLCAQCEKFYMAVEEAESTCIQLVMRTKRSSKNTYFKFCKFPFHTFFKGGLISSP</sequence>
<protein>
    <submittedName>
        <fullName evidence="2">Uncharacterized protein</fullName>
    </submittedName>
</protein>
<gene>
    <name evidence="2" type="ORF">HW555_012613</name>
</gene>
<accession>A0A835KYX0</accession>
<dbReference type="EMBL" id="JACKWZ010000484">
    <property type="protein sequence ID" value="KAF9407333.1"/>
    <property type="molecule type" value="Genomic_DNA"/>
</dbReference>
<feature type="transmembrane region" description="Helical" evidence="1">
    <location>
        <begin position="15"/>
        <end position="36"/>
    </location>
</feature>
<reference evidence="2" key="1">
    <citation type="submission" date="2020-08" db="EMBL/GenBank/DDBJ databases">
        <title>Spodoptera exigua strain:BAW_Kor-Di-RS1 Genome sequencing and assembly.</title>
        <authorList>
            <person name="Kim J."/>
            <person name="Nam H.Y."/>
            <person name="Kwon M."/>
            <person name="Choi J.H."/>
            <person name="Cho S.R."/>
            <person name="Kim G.-H."/>
        </authorList>
    </citation>
    <scope>NUCLEOTIDE SEQUENCE</scope>
    <source>
        <strain evidence="2">BAW_Kor-Di-RS1</strain>
        <tissue evidence="2">Whole-body</tissue>
    </source>
</reference>